<name>A0ABW4FHW0_9PSEU</name>
<sequence length="167" mass="17994">MRVYVPATWPMLRTLVKTGRLDPIGGTAFALTPALREAYTSGDDEELEYAAMNEAARASLRLLSVEFGLGEEGTPARRVVVAADLDVTLRPDLDDGAVRIAGSVPFEVIASVHIDTEEAEYAVRQAAGAVDAADMGDLDAEFLIGEAEDHDLAWYDPSEVAFLVDRP</sequence>
<keyword evidence="2" id="KW-1185">Reference proteome</keyword>
<dbReference type="Proteomes" id="UP001597145">
    <property type="component" value="Unassembled WGS sequence"/>
</dbReference>
<evidence type="ECO:0000313" key="1">
    <source>
        <dbReference type="EMBL" id="MFD1528562.1"/>
    </source>
</evidence>
<dbReference type="Pfam" id="PF21853">
    <property type="entry name" value="DUF6912"/>
    <property type="match status" value="1"/>
</dbReference>
<protein>
    <submittedName>
        <fullName evidence="1">DUF6912 family protein</fullName>
    </submittedName>
</protein>
<evidence type="ECO:0000313" key="2">
    <source>
        <dbReference type="Proteomes" id="UP001597145"/>
    </source>
</evidence>
<organism evidence="1 2">
    <name type="scientific">Pseudonocardia aurantiaca</name>
    <dbReference type="NCBI Taxonomy" id="75290"/>
    <lineage>
        <taxon>Bacteria</taxon>
        <taxon>Bacillati</taxon>
        <taxon>Actinomycetota</taxon>
        <taxon>Actinomycetes</taxon>
        <taxon>Pseudonocardiales</taxon>
        <taxon>Pseudonocardiaceae</taxon>
        <taxon>Pseudonocardia</taxon>
    </lineage>
</organism>
<comment type="caution">
    <text evidence="1">The sequence shown here is derived from an EMBL/GenBank/DDBJ whole genome shotgun (WGS) entry which is preliminary data.</text>
</comment>
<dbReference type="RefSeq" id="WP_343969624.1">
    <property type="nucleotide sequence ID" value="NZ_BAAAJG010000001.1"/>
</dbReference>
<gene>
    <name evidence="1" type="ORF">ACFSCY_03835</name>
</gene>
<proteinExistence type="predicted"/>
<dbReference type="EMBL" id="JBHUCP010000003">
    <property type="protein sequence ID" value="MFD1528562.1"/>
    <property type="molecule type" value="Genomic_DNA"/>
</dbReference>
<accession>A0ABW4FHW0</accession>
<dbReference type="InterPro" id="IPR054206">
    <property type="entry name" value="DUF6912"/>
</dbReference>
<reference evidence="2" key="1">
    <citation type="journal article" date="2019" name="Int. J. Syst. Evol. Microbiol.">
        <title>The Global Catalogue of Microorganisms (GCM) 10K type strain sequencing project: providing services to taxonomists for standard genome sequencing and annotation.</title>
        <authorList>
            <consortium name="The Broad Institute Genomics Platform"/>
            <consortium name="The Broad Institute Genome Sequencing Center for Infectious Disease"/>
            <person name="Wu L."/>
            <person name="Ma J."/>
        </authorList>
    </citation>
    <scope>NUCLEOTIDE SEQUENCE [LARGE SCALE GENOMIC DNA]</scope>
    <source>
        <strain evidence="2">JCM 12165</strain>
    </source>
</reference>